<proteinExistence type="predicted"/>
<dbReference type="NCBIfam" id="TIGR01444">
    <property type="entry name" value="fkbM_fam"/>
    <property type="match status" value="1"/>
</dbReference>
<dbReference type="PANTHER" id="PTHR36973:SF4">
    <property type="entry name" value="NODULATION PROTEIN"/>
    <property type="match status" value="1"/>
</dbReference>
<feature type="signal peptide" evidence="1">
    <location>
        <begin position="1"/>
        <end position="28"/>
    </location>
</feature>
<evidence type="ECO:0000256" key="1">
    <source>
        <dbReference type="SAM" id="SignalP"/>
    </source>
</evidence>
<gene>
    <name evidence="3" type="ORF">C1SCF055_LOCUS13649</name>
</gene>
<organism evidence="3">
    <name type="scientific">Cladocopium goreaui</name>
    <dbReference type="NCBI Taxonomy" id="2562237"/>
    <lineage>
        <taxon>Eukaryota</taxon>
        <taxon>Sar</taxon>
        <taxon>Alveolata</taxon>
        <taxon>Dinophyceae</taxon>
        <taxon>Suessiales</taxon>
        <taxon>Symbiodiniaceae</taxon>
        <taxon>Cladocopium</taxon>
    </lineage>
</organism>
<evidence type="ECO:0000259" key="2">
    <source>
        <dbReference type="Pfam" id="PF05050"/>
    </source>
</evidence>
<reference evidence="4 5" key="2">
    <citation type="submission" date="2024-05" db="EMBL/GenBank/DDBJ databases">
        <authorList>
            <person name="Chen Y."/>
            <person name="Shah S."/>
            <person name="Dougan E. K."/>
            <person name="Thang M."/>
            <person name="Chan C."/>
        </authorList>
    </citation>
    <scope>NUCLEOTIDE SEQUENCE [LARGE SCALE GENOMIC DNA]</scope>
</reference>
<dbReference type="EMBL" id="CAMXCT030001067">
    <property type="protein sequence ID" value="CAL4773595.1"/>
    <property type="molecule type" value="Genomic_DNA"/>
</dbReference>
<name>A0A9P1FS22_9DINO</name>
<dbReference type="OrthoDB" id="411761at2759"/>
<dbReference type="AlphaFoldDB" id="A0A9P1FS22"/>
<dbReference type="Proteomes" id="UP001152797">
    <property type="component" value="Unassembled WGS sequence"/>
</dbReference>
<dbReference type="InterPro" id="IPR029063">
    <property type="entry name" value="SAM-dependent_MTases_sf"/>
</dbReference>
<evidence type="ECO:0000313" key="4">
    <source>
        <dbReference type="EMBL" id="CAL4773595.1"/>
    </source>
</evidence>
<dbReference type="GO" id="GO:0008171">
    <property type="term" value="F:O-methyltransferase activity"/>
    <property type="evidence" value="ECO:0007669"/>
    <property type="project" value="TreeGrafter"/>
</dbReference>
<reference evidence="3" key="1">
    <citation type="submission" date="2022-10" db="EMBL/GenBank/DDBJ databases">
        <authorList>
            <person name="Chen Y."/>
            <person name="Dougan E. K."/>
            <person name="Chan C."/>
            <person name="Rhodes N."/>
            <person name="Thang M."/>
        </authorList>
    </citation>
    <scope>NUCLEOTIDE SEQUENCE</scope>
</reference>
<dbReference type="InterPro" id="IPR053188">
    <property type="entry name" value="FkbM_Methyltransferase"/>
</dbReference>
<dbReference type="InterPro" id="IPR006342">
    <property type="entry name" value="FkbM_mtfrase"/>
</dbReference>
<feature type="chain" id="PRO_5043272179" evidence="1">
    <location>
        <begin position="29"/>
        <end position="403"/>
    </location>
</feature>
<dbReference type="SUPFAM" id="SSF53335">
    <property type="entry name" value="S-adenosyl-L-methionine-dependent methyltransferases"/>
    <property type="match status" value="1"/>
</dbReference>
<evidence type="ECO:0000313" key="3">
    <source>
        <dbReference type="EMBL" id="CAI3986283.1"/>
    </source>
</evidence>
<dbReference type="Pfam" id="PF05050">
    <property type="entry name" value="Methyltransf_21"/>
    <property type="match status" value="1"/>
</dbReference>
<protein>
    <submittedName>
        <fullName evidence="4">2-O-methyltransferase NoeI</fullName>
    </submittedName>
</protein>
<comment type="caution">
    <text evidence="3">The sequence shown here is derived from an EMBL/GenBank/DDBJ whole genome shotgun (WGS) entry which is preliminary data.</text>
</comment>
<sequence length="403" mass="45426">MSGRQVLWHATVLLPWTWLLQSSWPVFSLLRHVKSEWPNKGNWTCGSTNALQQGLEQVEQLMSSGDGFVVPGFTEDYECGWVEGLTRRLLVAREIYKQNSFAYRMWNPRRRSFDLLPQVEGFVTVLEGLRVDAMKITFKGGALPKLLGSRWDFCDVLASLENLFLFRSLGLQEQVLPPAPVIVEGGANDGIHVAQFMDHWPEAKVLAFEADKTCFAHLVRNLGPRIKQRSHRSRLYGVALAGQMGVREMFLRDGNHTSAVNMLFEPTDQYGEHYSHVKWREETQFVVSVTLDSLQNDGVDRVDFLELDIQCAEFEVLNSSTEILPTVTMVVLESCLPPGMCKDAPKWPELHAMLRKKGFELLVAANDPLEEPDMCFDAVYVNLALEPTAALAALDVALELDGD</sequence>
<dbReference type="EMBL" id="CAMXCT020001067">
    <property type="protein sequence ID" value="CAL1139658.1"/>
    <property type="molecule type" value="Genomic_DNA"/>
</dbReference>
<dbReference type="Gene3D" id="3.40.50.150">
    <property type="entry name" value="Vaccinia Virus protein VP39"/>
    <property type="match status" value="1"/>
</dbReference>
<evidence type="ECO:0000313" key="5">
    <source>
        <dbReference type="Proteomes" id="UP001152797"/>
    </source>
</evidence>
<keyword evidence="1" id="KW-0732">Signal</keyword>
<dbReference type="EMBL" id="CAMXCT010001067">
    <property type="protein sequence ID" value="CAI3986283.1"/>
    <property type="molecule type" value="Genomic_DNA"/>
</dbReference>
<keyword evidence="5" id="KW-1185">Reference proteome</keyword>
<accession>A0A9P1FS22</accession>
<dbReference type="PANTHER" id="PTHR36973">
    <property type="entry name" value="SLL1456 PROTEIN-RELATED"/>
    <property type="match status" value="1"/>
</dbReference>
<feature type="domain" description="Methyltransferase FkbM" evidence="2">
    <location>
        <begin position="186"/>
        <end position="361"/>
    </location>
</feature>